<comment type="caution">
    <text evidence="1">The sequence shown here is derived from an EMBL/GenBank/DDBJ whole genome shotgun (WGS) entry which is preliminary data.</text>
</comment>
<name>A0A8X6JX89_TRICU</name>
<organism evidence="1 2">
    <name type="scientific">Trichonephila clavata</name>
    <name type="common">Joro spider</name>
    <name type="synonym">Nephila clavata</name>
    <dbReference type="NCBI Taxonomy" id="2740835"/>
    <lineage>
        <taxon>Eukaryota</taxon>
        <taxon>Metazoa</taxon>
        <taxon>Ecdysozoa</taxon>
        <taxon>Arthropoda</taxon>
        <taxon>Chelicerata</taxon>
        <taxon>Arachnida</taxon>
        <taxon>Araneae</taxon>
        <taxon>Araneomorphae</taxon>
        <taxon>Entelegynae</taxon>
        <taxon>Araneoidea</taxon>
        <taxon>Nephilidae</taxon>
        <taxon>Trichonephila</taxon>
    </lineage>
</organism>
<dbReference type="AlphaFoldDB" id="A0A8X6JX89"/>
<reference evidence="1" key="1">
    <citation type="submission" date="2020-07" db="EMBL/GenBank/DDBJ databases">
        <title>Multicomponent nature underlies the extraordinary mechanical properties of spider dragline silk.</title>
        <authorList>
            <person name="Kono N."/>
            <person name="Nakamura H."/>
            <person name="Mori M."/>
            <person name="Yoshida Y."/>
            <person name="Ohtoshi R."/>
            <person name="Malay A.D."/>
            <person name="Moran D.A.P."/>
            <person name="Tomita M."/>
            <person name="Numata K."/>
            <person name="Arakawa K."/>
        </authorList>
    </citation>
    <scope>NUCLEOTIDE SEQUENCE</scope>
</reference>
<protein>
    <submittedName>
        <fullName evidence="1">Uncharacterized protein</fullName>
    </submittedName>
</protein>
<dbReference type="EMBL" id="BMAO01027996">
    <property type="protein sequence ID" value="GFR21231.1"/>
    <property type="molecule type" value="Genomic_DNA"/>
</dbReference>
<gene>
    <name evidence="1" type="ORF">TNCT_125621</name>
</gene>
<accession>A0A8X6JX89</accession>
<keyword evidence="2" id="KW-1185">Reference proteome</keyword>
<sequence length="75" mass="8639">MCMYRNPAQLLMRQSVVPLHWGNVFIPFSFVPLLAEAEALRSVFIDPVLHLPSFQFPFYLSTLGLFRNGSDPIRE</sequence>
<evidence type="ECO:0000313" key="2">
    <source>
        <dbReference type="Proteomes" id="UP000887116"/>
    </source>
</evidence>
<evidence type="ECO:0000313" key="1">
    <source>
        <dbReference type="EMBL" id="GFR21231.1"/>
    </source>
</evidence>
<dbReference type="Proteomes" id="UP000887116">
    <property type="component" value="Unassembled WGS sequence"/>
</dbReference>
<proteinExistence type="predicted"/>